<evidence type="ECO:0000313" key="3">
    <source>
        <dbReference type="EMBL" id="UON90625.1"/>
    </source>
</evidence>
<reference evidence="2" key="1">
    <citation type="submission" date="2021-10" db="EMBL/GenBank/DDBJ databases">
        <title>Novel species in genus Arthrobacter.</title>
        <authorList>
            <person name="Liu Y."/>
        </authorList>
    </citation>
    <scope>NUCLEOTIDE SEQUENCE</scope>
    <source>
        <strain evidence="2">Zg-Y462</strain>
        <strain evidence="4">zg-Y462</strain>
    </source>
</reference>
<protein>
    <submittedName>
        <fullName evidence="2">Glycosyltransferase family 2 protein</fullName>
    </submittedName>
</protein>
<dbReference type="EMBL" id="CP094984">
    <property type="protein sequence ID" value="UON90625.1"/>
    <property type="molecule type" value="Genomic_DNA"/>
</dbReference>
<dbReference type="InterPro" id="IPR029044">
    <property type="entry name" value="Nucleotide-diphossugar_trans"/>
</dbReference>
<dbReference type="InterPro" id="IPR001173">
    <property type="entry name" value="Glyco_trans_2-like"/>
</dbReference>
<organism evidence="2 5">
    <name type="scientific">Arthrobacter zhangbolii</name>
    <dbReference type="NCBI Taxonomy" id="2886936"/>
    <lineage>
        <taxon>Bacteria</taxon>
        <taxon>Bacillati</taxon>
        <taxon>Actinomycetota</taxon>
        <taxon>Actinomycetes</taxon>
        <taxon>Micrococcales</taxon>
        <taxon>Micrococcaceae</taxon>
        <taxon>Arthrobacter</taxon>
    </lineage>
</organism>
<dbReference type="SUPFAM" id="SSF53448">
    <property type="entry name" value="Nucleotide-diphospho-sugar transferases"/>
    <property type="match status" value="1"/>
</dbReference>
<evidence type="ECO:0000313" key="5">
    <source>
        <dbReference type="Proteomes" id="UP001155145"/>
    </source>
</evidence>
<evidence type="ECO:0000259" key="1">
    <source>
        <dbReference type="Pfam" id="PF00535"/>
    </source>
</evidence>
<dbReference type="InterPro" id="IPR050834">
    <property type="entry name" value="Glycosyltransf_2"/>
</dbReference>
<dbReference type="Pfam" id="PF00535">
    <property type="entry name" value="Glycos_transf_2"/>
    <property type="match status" value="1"/>
</dbReference>
<dbReference type="Proteomes" id="UP001155145">
    <property type="component" value="Unassembled WGS sequence"/>
</dbReference>
<dbReference type="PANTHER" id="PTHR43685">
    <property type="entry name" value="GLYCOSYLTRANSFERASE"/>
    <property type="match status" value="1"/>
</dbReference>
<dbReference type="AlphaFoldDB" id="A0A9X1M554"/>
<evidence type="ECO:0000313" key="4">
    <source>
        <dbReference type="Proteomes" id="UP000829758"/>
    </source>
</evidence>
<gene>
    <name evidence="2" type="ORF">LJ755_02545</name>
    <name evidence="3" type="ORF">MUK71_08140</name>
</gene>
<evidence type="ECO:0000313" key="2">
    <source>
        <dbReference type="EMBL" id="MCC3271613.1"/>
    </source>
</evidence>
<sequence>MYIQTVERDAMPTISVVIPCRNDAPMLAACLRGLAEQTRAPDEILVVDNASTDRTAEVCRAFGVRRVREDSVGVAAATFRGFDEAAGEWLTRIDADSVPPPHWLAQLETALLAAGKDTAVTGPGDFYGAAPVILWIARNLYIGGYRWSMNLLMGHPPLFGSNFGFHRSMWEQVRGRVHRGVPRVHDDLDLSYQLRPWMNVVWDETLRVRVSARPFHTWAGLGRRLAMAYVTFRVDFAAEGPLARRRERRYLAGGAV</sequence>
<dbReference type="Proteomes" id="UP000829758">
    <property type="component" value="Chromosome"/>
</dbReference>
<dbReference type="CDD" id="cd00761">
    <property type="entry name" value="Glyco_tranf_GTA_type"/>
    <property type="match status" value="1"/>
</dbReference>
<name>A0A9X1M554_9MICC</name>
<accession>A0A9X1M554</accession>
<feature type="domain" description="Glycosyltransferase 2-like" evidence="1">
    <location>
        <begin position="15"/>
        <end position="168"/>
    </location>
</feature>
<dbReference type="RefSeq" id="WP_227927861.1">
    <property type="nucleotide sequence ID" value="NZ_CP094984.1"/>
</dbReference>
<dbReference type="PANTHER" id="PTHR43685:SF14">
    <property type="entry name" value="GLYCOSYLTRANSFERASE 2-LIKE DOMAIN-CONTAINING PROTEIN"/>
    <property type="match status" value="1"/>
</dbReference>
<proteinExistence type="predicted"/>
<dbReference type="Gene3D" id="3.90.550.10">
    <property type="entry name" value="Spore Coat Polysaccharide Biosynthesis Protein SpsA, Chain A"/>
    <property type="match status" value="1"/>
</dbReference>
<keyword evidence="4" id="KW-1185">Reference proteome</keyword>
<dbReference type="EMBL" id="JAJFZT010000001">
    <property type="protein sequence ID" value="MCC3271613.1"/>
    <property type="molecule type" value="Genomic_DNA"/>
</dbReference>